<comment type="caution">
    <text evidence="1">The sequence shown here is derived from an EMBL/GenBank/DDBJ whole genome shotgun (WGS) entry which is preliminary data.</text>
</comment>
<dbReference type="EMBL" id="CAVMBE010000089">
    <property type="protein sequence ID" value="CAK4033596.1"/>
    <property type="molecule type" value="Genomic_DNA"/>
</dbReference>
<reference evidence="1" key="1">
    <citation type="submission" date="2023-11" db="EMBL/GenBank/DDBJ databases">
        <authorList>
            <person name="Alioto T."/>
            <person name="Alioto T."/>
            <person name="Gomez Garrido J."/>
        </authorList>
    </citation>
    <scope>NUCLEOTIDE SEQUENCE</scope>
</reference>
<dbReference type="Pfam" id="PF26639">
    <property type="entry name" value="Het-6_barrel"/>
    <property type="match status" value="1"/>
</dbReference>
<evidence type="ECO:0000313" key="1">
    <source>
        <dbReference type="EMBL" id="CAK4033596.1"/>
    </source>
</evidence>
<dbReference type="AlphaFoldDB" id="A0AAI8Z747"/>
<dbReference type="Proteomes" id="UP001296104">
    <property type="component" value="Unassembled WGS sequence"/>
</dbReference>
<sequence length="210" mass="23638">MKREFGWAFVQHYLSTMTYSQVVKRDHDLLDAVVLAMLGKLSVPFDPSNPVHAAAAEAWKTDIKQRGVEPSLFEGSRESFKHAYPAGSYTEHDLETYACFMHASWENAQPMVSEVAGGKLWQDAYYECGIRLRFFVTDNGRIGMASTEAEPGDVVAVLFGARVPFLLRPVEEGYIVISSCYCYTIMRGQYTKQLKAAGRLKAETKTFVLR</sequence>
<protein>
    <submittedName>
        <fullName evidence="1">Uncharacterized protein</fullName>
    </submittedName>
</protein>
<name>A0AAI8Z747_9PEZI</name>
<organism evidence="1 2">
    <name type="scientific">Lecanosticta acicola</name>
    <dbReference type="NCBI Taxonomy" id="111012"/>
    <lineage>
        <taxon>Eukaryota</taxon>
        <taxon>Fungi</taxon>
        <taxon>Dikarya</taxon>
        <taxon>Ascomycota</taxon>
        <taxon>Pezizomycotina</taxon>
        <taxon>Dothideomycetes</taxon>
        <taxon>Dothideomycetidae</taxon>
        <taxon>Mycosphaerellales</taxon>
        <taxon>Mycosphaerellaceae</taxon>
        <taxon>Lecanosticta</taxon>
    </lineage>
</organism>
<evidence type="ECO:0000313" key="2">
    <source>
        <dbReference type="Proteomes" id="UP001296104"/>
    </source>
</evidence>
<keyword evidence="2" id="KW-1185">Reference proteome</keyword>
<accession>A0AAI8Z747</accession>
<gene>
    <name evidence="1" type="ORF">LECACI_7A008754</name>
</gene>
<proteinExistence type="predicted"/>